<accession>A0A5B7D035</accession>
<comment type="caution">
    <text evidence="1">The sequence shown here is derived from an EMBL/GenBank/DDBJ whole genome shotgun (WGS) entry which is preliminary data.</text>
</comment>
<dbReference type="EMBL" id="VSRR010000386">
    <property type="protein sequence ID" value="MPC14888.1"/>
    <property type="molecule type" value="Genomic_DNA"/>
</dbReference>
<name>A0A5B7D035_PORTR</name>
<proteinExistence type="predicted"/>
<gene>
    <name evidence="1" type="ORF">E2C01_007666</name>
</gene>
<dbReference type="AlphaFoldDB" id="A0A5B7D035"/>
<keyword evidence="2" id="KW-1185">Reference proteome</keyword>
<sequence length="61" mass="7112">MQLQIPSTNSQHKWHFCESSVIPRDVPQVTDIHDSHRITRPAFPPPCDSRVECYAPSQRHF</sequence>
<organism evidence="1 2">
    <name type="scientific">Portunus trituberculatus</name>
    <name type="common">Swimming crab</name>
    <name type="synonym">Neptunus trituberculatus</name>
    <dbReference type="NCBI Taxonomy" id="210409"/>
    <lineage>
        <taxon>Eukaryota</taxon>
        <taxon>Metazoa</taxon>
        <taxon>Ecdysozoa</taxon>
        <taxon>Arthropoda</taxon>
        <taxon>Crustacea</taxon>
        <taxon>Multicrustacea</taxon>
        <taxon>Malacostraca</taxon>
        <taxon>Eumalacostraca</taxon>
        <taxon>Eucarida</taxon>
        <taxon>Decapoda</taxon>
        <taxon>Pleocyemata</taxon>
        <taxon>Brachyura</taxon>
        <taxon>Eubrachyura</taxon>
        <taxon>Portunoidea</taxon>
        <taxon>Portunidae</taxon>
        <taxon>Portuninae</taxon>
        <taxon>Portunus</taxon>
    </lineage>
</organism>
<evidence type="ECO:0000313" key="2">
    <source>
        <dbReference type="Proteomes" id="UP000324222"/>
    </source>
</evidence>
<dbReference type="Proteomes" id="UP000324222">
    <property type="component" value="Unassembled WGS sequence"/>
</dbReference>
<evidence type="ECO:0000313" key="1">
    <source>
        <dbReference type="EMBL" id="MPC14888.1"/>
    </source>
</evidence>
<reference evidence="1 2" key="1">
    <citation type="submission" date="2019-05" db="EMBL/GenBank/DDBJ databases">
        <title>Another draft genome of Portunus trituberculatus and its Hox gene families provides insights of decapod evolution.</title>
        <authorList>
            <person name="Jeong J.-H."/>
            <person name="Song I."/>
            <person name="Kim S."/>
            <person name="Choi T."/>
            <person name="Kim D."/>
            <person name="Ryu S."/>
            <person name="Kim W."/>
        </authorList>
    </citation>
    <scope>NUCLEOTIDE SEQUENCE [LARGE SCALE GENOMIC DNA]</scope>
    <source>
        <tissue evidence="1">Muscle</tissue>
    </source>
</reference>
<protein>
    <submittedName>
        <fullName evidence="1">Uncharacterized protein</fullName>
    </submittedName>
</protein>